<name>A0A3L6L9J8_9TRYP</name>
<comment type="caution">
    <text evidence="12">The sequence shown here is derived from an EMBL/GenBank/DDBJ whole genome shotgun (WGS) entry which is preliminary data.</text>
</comment>
<dbReference type="Proteomes" id="UP000266743">
    <property type="component" value="Chromosome 4"/>
</dbReference>
<keyword evidence="6" id="KW-0106">Calcium</keyword>
<dbReference type="InterPro" id="IPR003299">
    <property type="entry name" value="Calflagin-bd"/>
</dbReference>
<accession>A0A3L6L9J8</accession>
<evidence type="ECO:0000256" key="9">
    <source>
        <dbReference type="ARBA" id="ARBA00023273"/>
    </source>
</evidence>
<dbReference type="EMBL" id="QSBY01000004">
    <property type="protein sequence ID" value="RHW73354.1"/>
    <property type="molecule type" value="Genomic_DNA"/>
</dbReference>
<evidence type="ECO:0000256" key="6">
    <source>
        <dbReference type="ARBA" id="ARBA00022837"/>
    </source>
</evidence>
<proteinExistence type="inferred from homology"/>
<evidence type="ECO:0000256" key="1">
    <source>
        <dbReference type="ARBA" id="ARBA00002387"/>
    </source>
</evidence>
<evidence type="ECO:0000256" key="8">
    <source>
        <dbReference type="ARBA" id="ARBA00023069"/>
    </source>
</evidence>
<protein>
    <submittedName>
        <fullName evidence="12">Flagellar calcium-binding protein</fullName>
    </submittedName>
</protein>
<organism evidence="12">
    <name type="scientific">Trypanosoma brucei equiperdum</name>
    <dbReference type="NCBI Taxonomy" id="630700"/>
    <lineage>
        <taxon>Eukaryota</taxon>
        <taxon>Discoba</taxon>
        <taxon>Euglenozoa</taxon>
        <taxon>Kinetoplastea</taxon>
        <taxon>Metakinetoplastina</taxon>
        <taxon>Trypanosomatida</taxon>
        <taxon>Trypanosomatidae</taxon>
        <taxon>Trypanosoma</taxon>
    </lineage>
</organism>
<comment type="function">
    <text evidence="1">May contribute to the rapid motility of the trypanosomes, playing a role either in flagellar structure or in calcium metabolism. Could alternate between a GDP-bound inactive form to a calcium/GTP-bound active form.</text>
</comment>
<comment type="similarity">
    <text evidence="3">Belongs to the calflagin family.</text>
</comment>
<dbReference type="GO" id="GO:0005737">
    <property type="term" value="C:cytoplasm"/>
    <property type="evidence" value="ECO:0007669"/>
    <property type="project" value="UniProtKB-ARBA"/>
</dbReference>
<dbReference type="Gene3D" id="1.10.238.10">
    <property type="entry name" value="EF-hand"/>
    <property type="match status" value="1"/>
</dbReference>
<feature type="domain" description="EF-hand" evidence="11">
    <location>
        <begin position="48"/>
        <end position="83"/>
    </location>
</feature>
<dbReference type="InterPro" id="IPR002048">
    <property type="entry name" value="EF_hand_dom"/>
</dbReference>
<dbReference type="PROSITE" id="PS00018">
    <property type="entry name" value="EF_HAND_1"/>
    <property type="match status" value="2"/>
</dbReference>
<sequence length="233" mass="25609">MGCSASKDTTNSKDGAASKGGKDGKTTADRKVAWERIRCAIPRDKDAESKSRRIELFKQFDTNGTGKLGFREVLDGCYGILKLDEFTTHLPDIVQRAFDKAKDLGNKVKGVGEEDLVEFLEFRLMLCYIYDIFELTVMFDTMDKDGSLLLELQEFKEALPKLKEWGVDITDATTVFNEIDTNGSGVVTFDEFSCWAVTKKLQVCGDPDDEENGANEGDGANAGDEVPAAEGSA</sequence>
<dbReference type="FunFam" id="1.10.238.10:FF:000433">
    <property type="entry name" value="Flagellar calcium-binding protein TB-24"/>
    <property type="match status" value="1"/>
</dbReference>
<dbReference type="InterPro" id="IPR018247">
    <property type="entry name" value="EF_Hand_1_Ca_BS"/>
</dbReference>
<keyword evidence="4" id="KW-0479">Metal-binding</keyword>
<evidence type="ECO:0000256" key="4">
    <source>
        <dbReference type="ARBA" id="ARBA00022723"/>
    </source>
</evidence>
<evidence type="ECO:0000256" key="10">
    <source>
        <dbReference type="SAM" id="MobiDB-lite"/>
    </source>
</evidence>
<feature type="region of interest" description="Disordered" evidence="10">
    <location>
        <begin position="205"/>
        <end position="233"/>
    </location>
</feature>
<evidence type="ECO:0000256" key="7">
    <source>
        <dbReference type="ARBA" id="ARBA00022846"/>
    </source>
</evidence>
<feature type="compositionally biased region" description="Low complexity" evidence="10">
    <location>
        <begin position="214"/>
        <end position="225"/>
    </location>
</feature>
<dbReference type="GO" id="GO:0031514">
    <property type="term" value="C:motile cilium"/>
    <property type="evidence" value="ECO:0007669"/>
    <property type="project" value="UniProtKB-SubCell"/>
</dbReference>
<feature type="domain" description="EF-hand" evidence="11">
    <location>
        <begin position="167"/>
        <end position="202"/>
    </location>
</feature>
<dbReference type="Pfam" id="PF13499">
    <property type="entry name" value="EF-hand_7"/>
    <property type="match status" value="1"/>
</dbReference>
<keyword evidence="8" id="KW-0969">Cilium</keyword>
<dbReference type="PRINTS" id="PR01362">
    <property type="entry name" value="CALFLAGIN"/>
</dbReference>
<dbReference type="SUPFAM" id="SSF47473">
    <property type="entry name" value="EF-hand"/>
    <property type="match status" value="1"/>
</dbReference>
<evidence type="ECO:0000313" key="12">
    <source>
        <dbReference type="EMBL" id="RHW73354.1"/>
    </source>
</evidence>
<evidence type="ECO:0000256" key="2">
    <source>
        <dbReference type="ARBA" id="ARBA00004230"/>
    </source>
</evidence>
<dbReference type="PROSITE" id="PS50222">
    <property type="entry name" value="EF_HAND_2"/>
    <property type="match status" value="3"/>
</dbReference>
<dbReference type="InterPro" id="IPR054322">
    <property type="entry name" value="FCABP_EF-hand"/>
</dbReference>
<dbReference type="Pfam" id="PF22592">
    <property type="entry name" value="FCaBP_EF-hand"/>
    <property type="match status" value="1"/>
</dbReference>
<dbReference type="GO" id="GO:0005509">
    <property type="term" value="F:calcium ion binding"/>
    <property type="evidence" value="ECO:0007669"/>
    <property type="project" value="InterPro"/>
</dbReference>
<reference evidence="12" key="1">
    <citation type="submission" date="2018-09" db="EMBL/GenBank/DDBJ databases">
        <title>whole genome sequence of T. equiperdum IVM-t1 strain.</title>
        <authorList>
            <person name="Suganuma K."/>
        </authorList>
    </citation>
    <scope>NUCLEOTIDE SEQUENCE [LARGE SCALE GENOMIC DNA]</scope>
    <source>
        <strain evidence="12">IVM-t1</strain>
    </source>
</reference>
<dbReference type="InterPro" id="IPR011992">
    <property type="entry name" value="EF-hand-dom_pair"/>
</dbReference>
<dbReference type="GO" id="GO:0006816">
    <property type="term" value="P:calcium ion transport"/>
    <property type="evidence" value="ECO:0007669"/>
    <property type="project" value="UniProtKB-ARBA"/>
</dbReference>
<keyword evidence="9" id="KW-0966">Cell projection</keyword>
<feature type="region of interest" description="Disordered" evidence="10">
    <location>
        <begin position="1"/>
        <end position="27"/>
    </location>
</feature>
<gene>
    <name evidence="12" type="primary">Tb-17</name>
    <name evidence="12" type="ORF">DPX39_040063200</name>
</gene>
<feature type="domain" description="EF-hand" evidence="11">
    <location>
        <begin position="130"/>
        <end position="165"/>
    </location>
</feature>
<evidence type="ECO:0000256" key="3">
    <source>
        <dbReference type="ARBA" id="ARBA00005727"/>
    </source>
</evidence>
<keyword evidence="7 12" id="KW-0282">Flagellum</keyword>
<dbReference type="CDD" id="cd00051">
    <property type="entry name" value="EFh"/>
    <property type="match status" value="1"/>
</dbReference>
<evidence type="ECO:0000256" key="5">
    <source>
        <dbReference type="ARBA" id="ARBA00022737"/>
    </source>
</evidence>
<dbReference type="AlphaFoldDB" id="A0A3L6L9J8"/>
<keyword evidence="5" id="KW-0677">Repeat</keyword>
<comment type="subcellular location">
    <subcellularLocation>
        <location evidence="2">Cell projection</location>
        <location evidence="2">Cilium</location>
        <location evidence="2">Flagellum</location>
    </subcellularLocation>
</comment>
<evidence type="ECO:0000259" key="11">
    <source>
        <dbReference type="PROSITE" id="PS50222"/>
    </source>
</evidence>
<dbReference type="SMART" id="SM00054">
    <property type="entry name" value="EFh"/>
    <property type="match status" value="3"/>
</dbReference>